<dbReference type="EMBL" id="LAZR01000516">
    <property type="protein sequence ID" value="KKN65760.1"/>
    <property type="molecule type" value="Genomic_DNA"/>
</dbReference>
<dbReference type="AlphaFoldDB" id="A0A0F9SA64"/>
<feature type="compositionally biased region" description="Low complexity" evidence="1">
    <location>
        <begin position="200"/>
        <end position="211"/>
    </location>
</feature>
<proteinExistence type="predicted"/>
<evidence type="ECO:0000313" key="2">
    <source>
        <dbReference type="EMBL" id="KKN65760.1"/>
    </source>
</evidence>
<gene>
    <name evidence="2" type="ORF">LCGC14_0478050</name>
</gene>
<protein>
    <submittedName>
        <fullName evidence="2">Uncharacterized protein</fullName>
    </submittedName>
</protein>
<accession>A0A0F9SA64</accession>
<sequence length="220" mass="26083">MKNKEIDNINRWLDEEYGHDLLGRAHYRIIWSVGELEKRKGTFQIFSGPIFLREFYGVQEQPKYRYHPDWRERWILERLDFSPNDELVLNQPGHYEPLYVFYDREGKYQKPFLRAIKYYMYMLTKPRPKLTDKQWQNRLAEEEKKEFDEETEFFYGCLEDEYGGGIASALHYGEAIVNPGVIFDADEKPHWFDRGKKDASNSSDSDSVPSKGRQAGAATT</sequence>
<name>A0A0F9SA64_9ZZZZ</name>
<comment type="caution">
    <text evidence="2">The sequence shown here is derived from an EMBL/GenBank/DDBJ whole genome shotgun (WGS) entry which is preliminary data.</text>
</comment>
<organism evidence="2">
    <name type="scientific">marine sediment metagenome</name>
    <dbReference type="NCBI Taxonomy" id="412755"/>
    <lineage>
        <taxon>unclassified sequences</taxon>
        <taxon>metagenomes</taxon>
        <taxon>ecological metagenomes</taxon>
    </lineage>
</organism>
<evidence type="ECO:0000256" key="1">
    <source>
        <dbReference type="SAM" id="MobiDB-lite"/>
    </source>
</evidence>
<feature type="region of interest" description="Disordered" evidence="1">
    <location>
        <begin position="193"/>
        <end position="220"/>
    </location>
</feature>
<reference evidence="2" key="1">
    <citation type="journal article" date="2015" name="Nature">
        <title>Complex archaea that bridge the gap between prokaryotes and eukaryotes.</title>
        <authorList>
            <person name="Spang A."/>
            <person name="Saw J.H."/>
            <person name="Jorgensen S.L."/>
            <person name="Zaremba-Niedzwiedzka K."/>
            <person name="Martijn J."/>
            <person name="Lind A.E."/>
            <person name="van Eijk R."/>
            <person name="Schleper C."/>
            <person name="Guy L."/>
            <person name="Ettema T.J."/>
        </authorList>
    </citation>
    <scope>NUCLEOTIDE SEQUENCE</scope>
</reference>